<dbReference type="Proteomes" id="UP000019335">
    <property type="component" value="Chromosome 6"/>
</dbReference>
<accession>W7TNV8</accession>
<feature type="region of interest" description="Disordered" evidence="1">
    <location>
        <begin position="395"/>
        <end position="440"/>
    </location>
</feature>
<dbReference type="Gene3D" id="1.20.1270.60">
    <property type="entry name" value="Arfaptin homology (AH) domain/BAR domain"/>
    <property type="match status" value="1"/>
</dbReference>
<comment type="caution">
    <text evidence="3">The sequence shown here is derived from an EMBL/GenBank/DDBJ whole genome shotgun (WGS) entry which is preliminary data.</text>
</comment>
<protein>
    <submittedName>
        <fullName evidence="3">Sorting nexin 1</fullName>
    </submittedName>
</protein>
<reference evidence="3 4" key="1">
    <citation type="journal article" date="2014" name="Mol. Plant">
        <title>Chromosome Scale Genome Assembly and Transcriptome Profiling of Nannochloropsis gaditana in Nitrogen Depletion.</title>
        <authorList>
            <person name="Corteggiani Carpinelli E."/>
            <person name="Telatin A."/>
            <person name="Vitulo N."/>
            <person name="Forcato C."/>
            <person name="D'Angelo M."/>
            <person name="Schiavon R."/>
            <person name="Vezzi A."/>
            <person name="Giacometti G.M."/>
            <person name="Morosinotto T."/>
            <person name="Valle G."/>
        </authorList>
    </citation>
    <scope>NUCLEOTIDE SEQUENCE [LARGE SCALE GENOMIC DNA]</scope>
    <source>
        <strain evidence="3 4">B-31</strain>
    </source>
</reference>
<proteinExistence type="predicted"/>
<sequence length="440" mass="47742">MANSSPNPTAALNGLLVSVADPLKHNEGVQAWIGYTVVTQADDSRSEFQAPRTSVLRRYSDFNWLHMKLSHSFPGCILPPLPEKAMVGRFEAPFVEARRRALERYLLRVVKHPELGKSSDLVLFLQENEAKLEHAKAEWRREQMRQPKVLRLVKQAFAHMEHSLSSASTGKVEVPRSDSDAVLDDIATCVHVLEVHFHSAAREASTWVRREKEAADGCFQLGLALTLLGQNEAGGLGEVIRGTGHALDAASVLATGAVESSGLLLEGPLVEWSRGLGSAKLALLRRMEARRAYHEALVEVAVRAQGKEKWVGMIGKEDKLQAAEGAWGKAVAAAEAKRKEFETVSGRIVRDWGAFREEKAEELRKAAVAFLEAQVGRHEKMRTAWAGALSKVKEVDPKQGLNQEATTGGGEKGGASRDEGGAGRGAGAGGGKGEEEMIAE</sequence>
<dbReference type="PROSITE" id="PS50195">
    <property type="entry name" value="PX"/>
    <property type="match status" value="1"/>
</dbReference>
<dbReference type="GO" id="GO:0005768">
    <property type="term" value="C:endosome"/>
    <property type="evidence" value="ECO:0007669"/>
    <property type="project" value="TreeGrafter"/>
</dbReference>
<evidence type="ECO:0000259" key="2">
    <source>
        <dbReference type="PROSITE" id="PS50195"/>
    </source>
</evidence>
<feature type="domain" description="PX" evidence="2">
    <location>
        <begin position="13"/>
        <end position="132"/>
    </location>
</feature>
<dbReference type="EMBL" id="AZIL01000421">
    <property type="protein sequence ID" value="EWM27757.1"/>
    <property type="molecule type" value="Genomic_DNA"/>
</dbReference>
<dbReference type="InterPro" id="IPR015404">
    <property type="entry name" value="Vps5_C"/>
</dbReference>
<dbReference type="Gene3D" id="3.30.1520.10">
    <property type="entry name" value="Phox-like domain"/>
    <property type="match status" value="1"/>
</dbReference>
<dbReference type="AlphaFoldDB" id="W7TNV8"/>
<dbReference type="InterPro" id="IPR036871">
    <property type="entry name" value="PX_dom_sf"/>
</dbReference>
<dbReference type="Pfam" id="PF09325">
    <property type="entry name" value="Vps5"/>
    <property type="match status" value="1"/>
</dbReference>
<evidence type="ECO:0000256" key="1">
    <source>
        <dbReference type="SAM" id="MobiDB-lite"/>
    </source>
</evidence>
<dbReference type="InterPro" id="IPR001683">
    <property type="entry name" value="PX_dom"/>
</dbReference>
<dbReference type="GO" id="GO:0035091">
    <property type="term" value="F:phosphatidylinositol binding"/>
    <property type="evidence" value="ECO:0007669"/>
    <property type="project" value="InterPro"/>
</dbReference>
<evidence type="ECO:0000313" key="3">
    <source>
        <dbReference type="EMBL" id="EWM27757.1"/>
    </source>
</evidence>
<organism evidence="3 4">
    <name type="scientific">Nannochloropsis gaditana</name>
    <dbReference type="NCBI Taxonomy" id="72520"/>
    <lineage>
        <taxon>Eukaryota</taxon>
        <taxon>Sar</taxon>
        <taxon>Stramenopiles</taxon>
        <taxon>Ochrophyta</taxon>
        <taxon>Eustigmatophyceae</taxon>
        <taxon>Eustigmatales</taxon>
        <taxon>Monodopsidaceae</taxon>
        <taxon>Nannochloropsis</taxon>
    </lineage>
</organism>
<dbReference type="Pfam" id="PF00787">
    <property type="entry name" value="PX"/>
    <property type="match status" value="1"/>
</dbReference>
<gene>
    <name evidence="3" type="ORF">Naga_100248g5</name>
</gene>
<name>W7TNV8_9STRA</name>
<keyword evidence="4" id="KW-1185">Reference proteome</keyword>
<dbReference type="InterPro" id="IPR027267">
    <property type="entry name" value="AH/BAR_dom_sf"/>
</dbReference>
<evidence type="ECO:0000313" key="4">
    <source>
        <dbReference type="Proteomes" id="UP000019335"/>
    </source>
</evidence>
<feature type="compositionally biased region" description="Gly residues" evidence="1">
    <location>
        <begin position="422"/>
        <end position="431"/>
    </location>
</feature>
<dbReference type="PANTHER" id="PTHR10555:SF170">
    <property type="entry name" value="FI18122P1"/>
    <property type="match status" value="1"/>
</dbReference>
<dbReference type="SMART" id="SM00312">
    <property type="entry name" value="PX"/>
    <property type="match status" value="1"/>
</dbReference>
<dbReference type="PANTHER" id="PTHR10555">
    <property type="entry name" value="SORTING NEXIN"/>
    <property type="match status" value="1"/>
</dbReference>
<dbReference type="OrthoDB" id="5227681at2759"/>
<dbReference type="SUPFAM" id="SSF64268">
    <property type="entry name" value="PX domain"/>
    <property type="match status" value="1"/>
</dbReference>